<sequence>MAKKKKLKKTTSKSAKEKATPPQKATKVSRPDSASVASASRTAILNAGSLARKIEVPLSYKIVSLFSEGLYQSANKAFEELVTNSFDAGATEVKILLPVDPTDDSALIAIADNGTGMDVDGLQDLWKIGTSGKRDLASTPKDRIQIGKFGIGKLSTYVLANEVSYICKRRVKRATKYFVVTMDYTILDTMADDIVPKEPMKLNVRELSAVEAKDALSWCLSDKMFTSGNFRLFGEKSSPSWTVSVLSRLKEKANEIQEKRLRWILSTALPLRDDFAIWLGGQQVKSSRETRGRIGKWVLGKDIKTLSRPAPDGIKVRKDNSAKADKAFGLYHSTFGRVTGYTEAFHDVLTGGKAEETGRSNGFFVYVRGRLVNIEDEYFGLDSNKLAHGTFSRFRVVVHVDSLDEELQSAREGVRDGPKRRAVQKLLQGIFNFTRKKVAERDVSETPGSQISEKLAGSPSSLTRRPLVAVANAVFEGKFEPAYTRFPSNISNKAQKEFISQLEDRESADDLISSVDYSMSLSPSDGIALYDIESCELWINGLHPFVGASADNFQSSKNNRPLQLLAMAEVLLEAQLFYSGVKPNAVKETMKQRDELLRYLGRSSGRRTSIVIAQDLKDARNDQDDLEDQLVACFESLGFEASKIGGSGNPDGLAHAHLSADEDGNPRSYSVSLEAKSKKTSSKTKTVSAKTVGVSTLARHRDMLSCEHSVVVGPEFPTTQGENSALAKEITADHENTGKTITLIRVNDFAKLVSLAPVKQLSPSQLKDLFDTCQLPDESADWIEKLTHRQIKKPPYKKILDVIWSEQINDKSALVKYSSVRILLRPIRKTDEEIKEICKSIMGMAPGFLVARDESVELEYPPSRVLEAIKTFTDEQEGID</sequence>
<dbReference type="InterPro" id="IPR036890">
    <property type="entry name" value="HATPase_C_sf"/>
</dbReference>
<accession>A0A1P8WF24</accession>
<proteinExistence type="predicted"/>
<dbReference type="KEGG" id="fmr:Fuma_02254"/>
<gene>
    <name evidence="2" type="ORF">Fuma_02254</name>
</gene>
<keyword evidence="3" id="KW-1185">Reference proteome</keyword>
<dbReference type="EMBL" id="CP017641">
    <property type="protein sequence ID" value="APZ92643.1"/>
    <property type="molecule type" value="Genomic_DNA"/>
</dbReference>
<organism evidence="2 3">
    <name type="scientific">Fuerstiella marisgermanici</name>
    <dbReference type="NCBI Taxonomy" id="1891926"/>
    <lineage>
        <taxon>Bacteria</taxon>
        <taxon>Pseudomonadati</taxon>
        <taxon>Planctomycetota</taxon>
        <taxon>Planctomycetia</taxon>
        <taxon>Planctomycetales</taxon>
        <taxon>Planctomycetaceae</taxon>
        <taxon>Fuerstiella</taxon>
    </lineage>
</organism>
<feature type="region of interest" description="Disordered" evidence="1">
    <location>
        <begin position="1"/>
        <end position="34"/>
    </location>
</feature>
<dbReference type="RefSeq" id="WP_077024243.1">
    <property type="nucleotide sequence ID" value="NZ_CP017641.1"/>
</dbReference>
<evidence type="ECO:0000313" key="3">
    <source>
        <dbReference type="Proteomes" id="UP000187735"/>
    </source>
</evidence>
<dbReference type="AlphaFoldDB" id="A0A1P8WF24"/>
<evidence type="ECO:0000313" key="2">
    <source>
        <dbReference type="EMBL" id="APZ92643.1"/>
    </source>
</evidence>
<protein>
    <submittedName>
        <fullName evidence="2">HSP90 family protein</fullName>
    </submittedName>
</protein>
<dbReference type="OrthoDB" id="9802640at2"/>
<dbReference type="STRING" id="1891926.Fuma_02254"/>
<dbReference type="Proteomes" id="UP000187735">
    <property type="component" value="Chromosome"/>
</dbReference>
<feature type="region of interest" description="Disordered" evidence="1">
    <location>
        <begin position="648"/>
        <end position="684"/>
    </location>
</feature>
<dbReference type="Pfam" id="PF13589">
    <property type="entry name" value="HATPase_c_3"/>
    <property type="match status" value="1"/>
</dbReference>
<dbReference type="Gene3D" id="3.30.565.10">
    <property type="entry name" value="Histidine kinase-like ATPase, C-terminal domain"/>
    <property type="match status" value="1"/>
</dbReference>
<feature type="compositionally biased region" description="Basic residues" evidence="1">
    <location>
        <begin position="1"/>
        <end position="11"/>
    </location>
</feature>
<evidence type="ECO:0000256" key="1">
    <source>
        <dbReference type="SAM" id="MobiDB-lite"/>
    </source>
</evidence>
<reference evidence="2 3" key="1">
    <citation type="journal article" date="2016" name="Front. Microbiol.">
        <title>Fuerstia marisgermanicae gen. nov., sp. nov., an Unusual Member of the Phylum Planctomycetes from the German Wadden Sea.</title>
        <authorList>
            <person name="Kohn T."/>
            <person name="Heuer A."/>
            <person name="Jogler M."/>
            <person name="Vollmers J."/>
            <person name="Boedeker C."/>
            <person name="Bunk B."/>
            <person name="Rast P."/>
            <person name="Borchert D."/>
            <person name="Glockner I."/>
            <person name="Freese H.M."/>
            <person name="Klenk H.P."/>
            <person name="Overmann J."/>
            <person name="Kaster A.K."/>
            <person name="Rohde M."/>
            <person name="Wiegand S."/>
            <person name="Jogler C."/>
        </authorList>
    </citation>
    <scope>NUCLEOTIDE SEQUENCE [LARGE SCALE GENOMIC DNA]</scope>
    <source>
        <strain evidence="2 3">NH11</strain>
    </source>
</reference>
<name>A0A1P8WF24_9PLAN</name>
<dbReference type="SUPFAM" id="SSF55874">
    <property type="entry name" value="ATPase domain of HSP90 chaperone/DNA topoisomerase II/histidine kinase"/>
    <property type="match status" value="1"/>
</dbReference>